<evidence type="ECO:0000313" key="4">
    <source>
        <dbReference type="Proteomes" id="UP000284562"/>
    </source>
</evidence>
<organism evidence="3 4">
    <name type="scientific">Segatella copri</name>
    <dbReference type="NCBI Taxonomy" id="165179"/>
    <lineage>
        <taxon>Bacteria</taxon>
        <taxon>Pseudomonadati</taxon>
        <taxon>Bacteroidota</taxon>
        <taxon>Bacteroidia</taxon>
        <taxon>Bacteroidales</taxon>
        <taxon>Prevotellaceae</taxon>
        <taxon>Segatella</taxon>
    </lineage>
</organism>
<evidence type="ECO:0000256" key="2">
    <source>
        <dbReference type="SAM" id="SignalP"/>
    </source>
</evidence>
<sequence>MKRYQSTLTKMTRPVCMALAALLMVGAMASCSENENTETAQSDNAYLSLSFSTGTGNSTRAGETSGKALADNETDANPTQESDIHNIKVWVFKSNTGDEATPISYKAETLSEVKNGNYTLNLRFLRKIGGKEVKNIDLYILANSESINMLDQMKGKDLSSVTRKDLKEVSFTSPFGINSDGTAETKEVPAGKGLPISRAITEISVDSHVADTEEGAKDKGIKIPLVRAVSKLHFYFARKKGNDANTSQVKVTRIEVEGNTIPTASYVFPDEEEYDENGYNQDVTSQKYNSATTYVLDALKLEGVENKDIKEVKDPESFIKKDQTAQEYLDAFKQADIGSHDLCYLRETNKAIRGTIYYSLDGGTTEKHETFNIPSEGNAIRNRELVVYGYFLNGQMGKLTVTPTIQEWKDGGTFDFIDASTNVVIPDKDQTAWGYKVYYGFPKLGPMITLKDIDTKGKPWILQTDNPMFGFVECDKDGNYDDHKDPVYDPIISDQNDGNKIIGYTYHIDDFIINKSGKKDTLYFYVVPKSRLDLAKPHNVKAHVFLTKYPNDKFILNPGFKYNGCKEANSPVKIFTLNKYYKDNRK</sequence>
<protein>
    <recommendedName>
        <fullName evidence="5">Major fimbrial subunit protein N-terminal domain-containing protein</fullName>
    </recommendedName>
</protein>
<name>A0AA92WJM6_9BACT</name>
<feature type="signal peptide" evidence="2">
    <location>
        <begin position="1"/>
        <end position="29"/>
    </location>
</feature>
<dbReference type="EMBL" id="QRNN01000087">
    <property type="protein sequence ID" value="RHK45922.1"/>
    <property type="molecule type" value="Genomic_DNA"/>
</dbReference>
<evidence type="ECO:0000256" key="1">
    <source>
        <dbReference type="SAM" id="MobiDB-lite"/>
    </source>
</evidence>
<dbReference type="Proteomes" id="UP000284562">
    <property type="component" value="Unassembled WGS sequence"/>
</dbReference>
<keyword evidence="2" id="KW-0732">Signal</keyword>
<comment type="caution">
    <text evidence="3">The sequence shown here is derived from an EMBL/GenBank/DDBJ whole genome shotgun (WGS) entry which is preliminary data.</text>
</comment>
<dbReference type="PROSITE" id="PS51257">
    <property type="entry name" value="PROKAR_LIPOPROTEIN"/>
    <property type="match status" value="1"/>
</dbReference>
<feature type="region of interest" description="Disordered" evidence="1">
    <location>
        <begin position="57"/>
        <end position="81"/>
    </location>
</feature>
<feature type="chain" id="PRO_5041688193" description="Major fimbrial subunit protein N-terminal domain-containing protein" evidence="2">
    <location>
        <begin position="30"/>
        <end position="586"/>
    </location>
</feature>
<dbReference type="AlphaFoldDB" id="A0AA92WJM6"/>
<reference evidence="3 4" key="1">
    <citation type="submission" date="2018-08" db="EMBL/GenBank/DDBJ databases">
        <title>A genome reference for cultivated species of the human gut microbiota.</title>
        <authorList>
            <person name="Zou Y."/>
            <person name="Xue W."/>
            <person name="Luo G."/>
        </authorList>
    </citation>
    <scope>NUCLEOTIDE SEQUENCE [LARGE SCALE GENOMIC DNA]</scope>
    <source>
        <strain evidence="3 4">AF43-2</strain>
    </source>
</reference>
<evidence type="ECO:0000313" key="3">
    <source>
        <dbReference type="EMBL" id="RHK45922.1"/>
    </source>
</evidence>
<gene>
    <name evidence="3" type="ORF">DW064_14100</name>
</gene>
<accession>A0AA92WJM6</accession>
<proteinExistence type="predicted"/>
<evidence type="ECO:0008006" key="5">
    <source>
        <dbReference type="Google" id="ProtNLM"/>
    </source>
</evidence>